<proteinExistence type="predicted"/>
<evidence type="ECO:0000313" key="3">
    <source>
        <dbReference type="Proteomes" id="UP000664914"/>
    </source>
</evidence>
<protein>
    <submittedName>
        <fullName evidence="2">Uncharacterized protein</fullName>
    </submittedName>
</protein>
<dbReference type="RefSeq" id="WP_208631773.1">
    <property type="nucleotide sequence ID" value="NZ_CP059319.1"/>
</dbReference>
<feature type="chain" id="PRO_5037974616" evidence="1">
    <location>
        <begin position="23"/>
        <end position="69"/>
    </location>
</feature>
<accession>A0A975CYU2</accession>
<sequence>MSVTIFAALAAFWLTGMIPIAAFDACEPDWDRVTWAERMFVYWSWPLHIYFYWEDLGELPPYYAPWGDR</sequence>
<evidence type="ECO:0000313" key="2">
    <source>
        <dbReference type="EMBL" id="QTH19817.1"/>
    </source>
</evidence>
<reference evidence="2" key="1">
    <citation type="submission" date="2020-07" db="EMBL/GenBank/DDBJ databases">
        <authorList>
            <person name="Camacho E."/>
        </authorList>
    </citation>
    <scope>NUCLEOTIDE SEQUENCE</scope>
    <source>
        <strain evidence="2">MPO218</strain>
    </source>
</reference>
<name>A0A975CYU2_9SPHN</name>
<keyword evidence="1" id="KW-0732">Signal</keyword>
<reference evidence="2" key="2">
    <citation type="submission" date="2021-04" db="EMBL/GenBank/DDBJ databases">
        <title>Isolation and genomic analysis of the ibuprofen-degrading bacterium Sphingomonas strain MPO218.</title>
        <authorList>
            <person name="Aulestia M."/>
            <person name="Flores A."/>
            <person name="Mangas E.L."/>
            <person name="Perez-Pulido A.J."/>
            <person name="Santero E."/>
            <person name="Camacho E.M."/>
        </authorList>
    </citation>
    <scope>NUCLEOTIDE SEQUENCE</scope>
    <source>
        <strain evidence="2">MPO218</strain>
    </source>
</reference>
<dbReference type="AlphaFoldDB" id="A0A975CYU2"/>
<evidence type="ECO:0000256" key="1">
    <source>
        <dbReference type="SAM" id="SignalP"/>
    </source>
</evidence>
<gene>
    <name evidence="2" type="ORF">HRJ34_15745</name>
</gene>
<dbReference type="EMBL" id="CP059319">
    <property type="protein sequence ID" value="QTH19817.1"/>
    <property type="molecule type" value="Genomic_DNA"/>
</dbReference>
<feature type="signal peptide" evidence="1">
    <location>
        <begin position="1"/>
        <end position="22"/>
    </location>
</feature>
<organism evidence="2 3">
    <name type="scientific">Rhizorhabdus wittichii</name>
    <dbReference type="NCBI Taxonomy" id="160791"/>
    <lineage>
        <taxon>Bacteria</taxon>
        <taxon>Pseudomonadati</taxon>
        <taxon>Pseudomonadota</taxon>
        <taxon>Alphaproteobacteria</taxon>
        <taxon>Sphingomonadales</taxon>
        <taxon>Sphingomonadaceae</taxon>
        <taxon>Rhizorhabdus</taxon>
    </lineage>
</organism>
<dbReference type="Proteomes" id="UP000664914">
    <property type="component" value="Chromosome"/>
</dbReference>